<evidence type="ECO:0000259" key="1">
    <source>
        <dbReference type="Pfam" id="PF13472"/>
    </source>
</evidence>
<dbReference type="Pfam" id="PF13472">
    <property type="entry name" value="Lipase_GDSL_2"/>
    <property type="match status" value="1"/>
</dbReference>
<organism evidence="2">
    <name type="scientific">freshwater metagenome</name>
    <dbReference type="NCBI Taxonomy" id="449393"/>
    <lineage>
        <taxon>unclassified sequences</taxon>
        <taxon>metagenomes</taxon>
        <taxon>ecological metagenomes</taxon>
    </lineage>
</organism>
<sequence>MFQIFKRKSLIAKLLIVAFTFAVSIGAGSSTPFTPNTGPSLLILGDSITWGSDYFAKAQKLVAGDGQWVNVVLDGQYSRRVAFPTPNTSIRMSGVKSYLKLKAAGLNPDAVIVALGSNDVALETKPEIYEKIIRDLMNTIGNVPVTWLTVNRRDTKAIFARSVVFNTVLVKLTSEYPNLVLSDWSAIINDNPKLMSWDKVHLTPTGYAIRAKSYQSSARDIYERYWIATLPTTTTTAVTTTTTPVATTLPAVTTTLPSDTSTTVATATTIATTTTLASATTTIATATTTTVKTTP</sequence>
<evidence type="ECO:0000313" key="2">
    <source>
        <dbReference type="EMBL" id="CAB4757898.1"/>
    </source>
</evidence>
<dbReference type="InterPro" id="IPR051532">
    <property type="entry name" value="Ester_Hydrolysis_Enzymes"/>
</dbReference>
<dbReference type="Gene3D" id="3.40.50.1110">
    <property type="entry name" value="SGNH hydrolase"/>
    <property type="match status" value="1"/>
</dbReference>
<protein>
    <submittedName>
        <fullName evidence="2">Unannotated protein</fullName>
    </submittedName>
</protein>
<dbReference type="InterPro" id="IPR013830">
    <property type="entry name" value="SGNH_hydro"/>
</dbReference>
<feature type="domain" description="SGNH hydrolase-type esterase" evidence="1">
    <location>
        <begin position="43"/>
        <end position="209"/>
    </location>
</feature>
<dbReference type="AlphaFoldDB" id="A0A6J6UFQ2"/>
<proteinExistence type="predicted"/>
<dbReference type="CDD" id="cd00229">
    <property type="entry name" value="SGNH_hydrolase"/>
    <property type="match status" value="1"/>
</dbReference>
<dbReference type="InterPro" id="IPR036514">
    <property type="entry name" value="SGNH_hydro_sf"/>
</dbReference>
<accession>A0A6J6UFQ2</accession>
<reference evidence="2" key="1">
    <citation type="submission" date="2020-05" db="EMBL/GenBank/DDBJ databases">
        <authorList>
            <person name="Chiriac C."/>
            <person name="Salcher M."/>
            <person name="Ghai R."/>
            <person name="Kavagutti S V."/>
        </authorList>
    </citation>
    <scope>NUCLEOTIDE SEQUENCE</scope>
</reference>
<gene>
    <name evidence="2" type="ORF">UFOPK2855_00501</name>
</gene>
<dbReference type="SUPFAM" id="SSF52266">
    <property type="entry name" value="SGNH hydrolase"/>
    <property type="match status" value="1"/>
</dbReference>
<dbReference type="PANTHER" id="PTHR30383">
    <property type="entry name" value="THIOESTERASE 1/PROTEASE 1/LYSOPHOSPHOLIPASE L1"/>
    <property type="match status" value="1"/>
</dbReference>
<name>A0A6J6UFQ2_9ZZZZ</name>
<dbReference type="EMBL" id="CAEZZK010000078">
    <property type="protein sequence ID" value="CAB4757898.1"/>
    <property type="molecule type" value="Genomic_DNA"/>
</dbReference>